<sequence length="98" mass="11305">MWLNLQAKTAIQTHQSCQCPLDVGRLEYTHFIESVCHKGPIIITQTNVETIKEDQSENKTHTGSSDQWKSIKEKADAKLTIHNYKFNAQDNRHESTKH</sequence>
<reference evidence="1" key="1">
    <citation type="submission" date="2018-02" db="EMBL/GenBank/DDBJ databases">
        <title>Rhizophora mucronata_Transcriptome.</title>
        <authorList>
            <person name="Meera S.P."/>
            <person name="Sreeshan A."/>
            <person name="Augustine A."/>
        </authorList>
    </citation>
    <scope>NUCLEOTIDE SEQUENCE</scope>
    <source>
        <tissue evidence="1">Leaf</tissue>
    </source>
</reference>
<proteinExistence type="predicted"/>
<protein>
    <submittedName>
        <fullName evidence="1">Uncharacterized protein</fullName>
    </submittedName>
</protein>
<name>A0A2P2LSA9_RHIMU</name>
<dbReference type="AlphaFoldDB" id="A0A2P2LSA9"/>
<accession>A0A2P2LSA9</accession>
<dbReference type="EMBL" id="GGEC01040363">
    <property type="protein sequence ID" value="MBX20847.1"/>
    <property type="molecule type" value="Transcribed_RNA"/>
</dbReference>
<evidence type="ECO:0000313" key="1">
    <source>
        <dbReference type="EMBL" id="MBX20847.1"/>
    </source>
</evidence>
<organism evidence="1">
    <name type="scientific">Rhizophora mucronata</name>
    <name type="common">Asiatic mangrove</name>
    <dbReference type="NCBI Taxonomy" id="61149"/>
    <lineage>
        <taxon>Eukaryota</taxon>
        <taxon>Viridiplantae</taxon>
        <taxon>Streptophyta</taxon>
        <taxon>Embryophyta</taxon>
        <taxon>Tracheophyta</taxon>
        <taxon>Spermatophyta</taxon>
        <taxon>Magnoliopsida</taxon>
        <taxon>eudicotyledons</taxon>
        <taxon>Gunneridae</taxon>
        <taxon>Pentapetalae</taxon>
        <taxon>rosids</taxon>
        <taxon>fabids</taxon>
        <taxon>Malpighiales</taxon>
        <taxon>Rhizophoraceae</taxon>
        <taxon>Rhizophora</taxon>
    </lineage>
</organism>